<sequence>MFEVIKLTLITVILFFSSKAFGELLNMKWKNPFSSVLGVGYLANLACFFVITLPVMIFKLSTQYLFVLGLLYLCILILAIYKTIQKKVLFRFDKIDIVILSCSVVLLGFYGFVLDFGLIETYDSIFYSSLTNNASNSHAISVVDPYTGLSNLQNFYKYMSYYYLASFYGVLFQLKHAYLVLVWSFTFMNFILFFNTAFTVCRISKNKVVNNIISVFYLSLILSMFRAPFNALHLTTFVVSIYVFRFTFRLFKKNYDILPYLIITIIACISFTSTSLFTILPFVLVLLITNACIKDRIPYKYLYYLTIPVLVLGFLYVYESLKNPFVLVAAIAILICFSLLFLWKPFDTIVRYGSLFLGIIVFTVFLIPDKLPIQNLISNNFMQSTAISKNESIPENESGDIIEDCLGIHSLKVKNNDSMYDYKKGLGSSINYMIGDGDLKITTIMITFSHSIPKYGGMLFLLIYGFIKRRKSYAFVSYVVYLLLFNNPLVANGVNLLTFGLSQRIVLFFNTYYAILGVKYFFDYFIDYVWTKYKISVSLQSVLRFTFYSLTICLITSICTYGINIMPKSYTNYNFLYKVPNRIVELEDKIYELNLDNGKDYKERYFFTESAFNVKLLDRRGESKVTVMNSKEYMNYFGNRDVITDKTIINDYFESEGLYSLNSVVNKCNLMELNEEQIKPNCVCSIKNIVKNYGVDYIVTKAPKNSVFKESLQDDFLIVWENDDYIILRNKESV</sequence>
<reference evidence="2 3" key="1">
    <citation type="submission" date="2019-03" db="EMBL/GenBank/DDBJ databases">
        <title>Genomic Encyclopedia of Type Strains, Phase IV (KMG-IV): sequencing the most valuable type-strain genomes for metagenomic binning, comparative biology and taxonomic classification.</title>
        <authorList>
            <person name="Goeker M."/>
        </authorList>
    </citation>
    <scope>NUCLEOTIDE SEQUENCE [LARGE SCALE GENOMIC DNA]</scope>
    <source>
        <strain evidence="2 3">DSM 28867</strain>
    </source>
</reference>
<keyword evidence="1" id="KW-1133">Transmembrane helix</keyword>
<feature type="transmembrane region" description="Helical" evidence="1">
    <location>
        <begin position="473"/>
        <end position="491"/>
    </location>
</feature>
<feature type="transmembrane region" description="Helical" evidence="1">
    <location>
        <begin position="349"/>
        <end position="367"/>
    </location>
</feature>
<comment type="caution">
    <text evidence="2">The sequence shown here is derived from an EMBL/GenBank/DDBJ whole genome shotgun (WGS) entry which is preliminary data.</text>
</comment>
<feature type="transmembrane region" description="Helical" evidence="1">
    <location>
        <begin position="301"/>
        <end position="318"/>
    </location>
</feature>
<feature type="transmembrane region" description="Helical" evidence="1">
    <location>
        <begin position="180"/>
        <end position="201"/>
    </location>
</feature>
<protein>
    <submittedName>
        <fullName evidence="2">Uncharacterized protein</fullName>
    </submittedName>
</protein>
<evidence type="ECO:0000313" key="3">
    <source>
        <dbReference type="Proteomes" id="UP000294743"/>
    </source>
</evidence>
<dbReference type="Proteomes" id="UP000294743">
    <property type="component" value="Unassembled WGS sequence"/>
</dbReference>
<feature type="transmembrane region" description="Helical" evidence="1">
    <location>
        <begin position="542"/>
        <end position="563"/>
    </location>
</feature>
<accession>A0A4R7ZA38</accession>
<dbReference type="EMBL" id="SODD01000041">
    <property type="protein sequence ID" value="TDW13952.1"/>
    <property type="molecule type" value="Genomic_DNA"/>
</dbReference>
<feature type="transmembrane region" description="Helical" evidence="1">
    <location>
        <begin position="65"/>
        <end position="85"/>
    </location>
</feature>
<feature type="transmembrane region" description="Helical" evidence="1">
    <location>
        <begin position="325"/>
        <end position="343"/>
    </location>
</feature>
<keyword evidence="1" id="KW-0812">Transmembrane</keyword>
<feature type="transmembrane region" description="Helical" evidence="1">
    <location>
        <begin position="511"/>
        <end position="530"/>
    </location>
</feature>
<gene>
    <name evidence="2" type="ORF">EDD63_14113</name>
</gene>
<feature type="transmembrane region" description="Helical" evidence="1">
    <location>
        <begin position="38"/>
        <end position="58"/>
    </location>
</feature>
<feature type="transmembrane region" description="Helical" evidence="1">
    <location>
        <begin position="97"/>
        <end position="119"/>
    </location>
</feature>
<feature type="transmembrane region" description="Helical" evidence="1">
    <location>
        <begin position="208"/>
        <end position="225"/>
    </location>
</feature>
<keyword evidence="3" id="KW-1185">Reference proteome</keyword>
<dbReference type="RefSeq" id="WP_134170810.1">
    <property type="nucleotide sequence ID" value="NZ_SODD01000041.1"/>
</dbReference>
<organism evidence="2 3">
    <name type="scientific">Breznakia blatticola</name>
    <dbReference type="NCBI Taxonomy" id="1754012"/>
    <lineage>
        <taxon>Bacteria</taxon>
        <taxon>Bacillati</taxon>
        <taxon>Bacillota</taxon>
        <taxon>Erysipelotrichia</taxon>
        <taxon>Erysipelotrichales</taxon>
        <taxon>Erysipelotrichaceae</taxon>
        <taxon>Breznakia</taxon>
    </lineage>
</organism>
<name>A0A4R7ZA38_9FIRM</name>
<keyword evidence="1" id="KW-0472">Membrane</keyword>
<evidence type="ECO:0000313" key="2">
    <source>
        <dbReference type="EMBL" id="TDW13952.1"/>
    </source>
</evidence>
<dbReference type="AlphaFoldDB" id="A0A4R7ZA38"/>
<proteinExistence type="predicted"/>
<evidence type="ECO:0000256" key="1">
    <source>
        <dbReference type="SAM" id="Phobius"/>
    </source>
</evidence>
<feature type="transmembrane region" description="Helical" evidence="1">
    <location>
        <begin position="260"/>
        <end position="289"/>
    </location>
</feature>